<dbReference type="Proteomes" id="UP001055115">
    <property type="component" value="Unassembled WGS sequence"/>
</dbReference>
<evidence type="ECO:0000313" key="4">
    <source>
        <dbReference type="Proteomes" id="UP001055115"/>
    </source>
</evidence>
<feature type="region of interest" description="Disordered" evidence="1">
    <location>
        <begin position="401"/>
        <end position="443"/>
    </location>
</feature>
<reference evidence="3 4" key="1">
    <citation type="submission" date="2022-03" db="EMBL/GenBank/DDBJ databases">
        <title>Genome data of Colletotrichum spp.</title>
        <authorList>
            <person name="Utami Y.D."/>
            <person name="Hiruma K."/>
        </authorList>
    </citation>
    <scope>NUCLEOTIDE SEQUENCE [LARGE SCALE GENOMIC DNA]</scope>
    <source>
        <strain evidence="3 4">MAFF 239500</strain>
    </source>
</reference>
<dbReference type="GeneID" id="73332470"/>
<dbReference type="InterPro" id="IPR008011">
    <property type="entry name" value="Complex1_LYR_dom"/>
</dbReference>
<evidence type="ECO:0000259" key="2">
    <source>
        <dbReference type="Pfam" id="PF05347"/>
    </source>
</evidence>
<proteinExistence type="predicted"/>
<feature type="region of interest" description="Disordered" evidence="1">
    <location>
        <begin position="47"/>
        <end position="68"/>
    </location>
</feature>
<feature type="compositionally biased region" description="Polar residues" evidence="1">
    <location>
        <begin position="196"/>
        <end position="205"/>
    </location>
</feature>
<keyword evidence="4" id="KW-1185">Reference proteome</keyword>
<name>A0AA37PFW9_9PEZI</name>
<organism evidence="3 4">
    <name type="scientific">Colletotrichum spaethianum</name>
    <dbReference type="NCBI Taxonomy" id="700344"/>
    <lineage>
        <taxon>Eukaryota</taxon>
        <taxon>Fungi</taxon>
        <taxon>Dikarya</taxon>
        <taxon>Ascomycota</taxon>
        <taxon>Pezizomycotina</taxon>
        <taxon>Sordariomycetes</taxon>
        <taxon>Hypocreomycetidae</taxon>
        <taxon>Glomerellales</taxon>
        <taxon>Glomerellaceae</taxon>
        <taxon>Colletotrichum</taxon>
        <taxon>Colletotrichum spaethianum species complex</taxon>
    </lineage>
</organism>
<protein>
    <recommendedName>
        <fullName evidence="2">Complex 1 LYR protein domain-containing protein</fullName>
    </recommendedName>
</protein>
<sequence>MPHSRIPLPHPVQPLHVYRHLLRAASYYPATIRPFLDERIRTGFRAERERAAESESKIRHSPDPEGARIDEDYRRKKHLLDGKKRIPFLHAAASGDQKRLRKVMWHVYGRLGKQRRELMALLVAKEPEPPLSPEQLQQRMEQMERDRRKRERLLKTHPWKRNWDREDPTPWAYQHLSPIEDNWDIPKLRAYAKAQQAHQRSTTGAASPRGPIRSLDPYSKVRKEDIWGRPMAPRRVTKAVRKWWKLTADKIMPPIDKDGWDFLKLLATGDAPKEMYEFTRRRRIAAPVGPDRDAPPEWDWTIHTRLPARDVERPRSLRLTRLTGQWDDGPYSKTTGRSPVVRKQPFRTRQIRREYQRMWEVSSYMTTPAAKEGSKPAVARPVWGGKKTELPVATAAHQHLFHGVDSRGKRLKPAIGDAQKPIEPTADDKKPRGPEGDGQKVKE</sequence>
<feature type="region of interest" description="Disordered" evidence="1">
    <location>
        <begin position="195"/>
        <end position="215"/>
    </location>
</feature>
<feature type="compositionally biased region" description="Basic and acidic residues" evidence="1">
    <location>
        <begin position="426"/>
        <end position="443"/>
    </location>
</feature>
<gene>
    <name evidence="3" type="ORF">ColSpa_11668</name>
</gene>
<feature type="domain" description="Complex 1 LYR protein" evidence="2">
    <location>
        <begin position="13"/>
        <end position="59"/>
    </location>
</feature>
<comment type="caution">
    <text evidence="3">The sequence shown here is derived from an EMBL/GenBank/DDBJ whole genome shotgun (WGS) entry which is preliminary data.</text>
</comment>
<accession>A0AA37PFW9</accession>
<dbReference type="EMBL" id="BQXU01000049">
    <property type="protein sequence ID" value="GKT51487.1"/>
    <property type="molecule type" value="Genomic_DNA"/>
</dbReference>
<dbReference type="AlphaFoldDB" id="A0AA37PFW9"/>
<dbReference type="Pfam" id="PF05347">
    <property type="entry name" value="Complex1_LYR"/>
    <property type="match status" value="1"/>
</dbReference>
<dbReference type="RefSeq" id="XP_049133837.1">
    <property type="nucleotide sequence ID" value="XM_049277880.1"/>
</dbReference>
<evidence type="ECO:0000256" key="1">
    <source>
        <dbReference type="SAM" id="MobiDB-lite"/>
    </source>
</evidence>
<evidence type="ECO:0000313" key="3">
    <source>
        <dbReference type="EMBL" id="GKT51487.1"/>
    </source>
</evidence>